<dbReference type="Pfam" id="PF00578">
    <property type="entry name" value="AhpC-TSA"/>
    <property type="match status" value="1"/>
</dbReference>
<dbReference type="SUPFAM" id="SSF52833">
    <property type="entry name" value="Thioredoxin-like"/>
    <property type="match status" value="1"/>
</dbReference>
<keyword evidence="3" id="KW-1185">Reference proteome</keyword>
<proteinExistence type="predicted"/>
<dbReference type="InterPro" id="IPR036249">
    <property type="entry name" value="Thioredoxin-like_sf"/>
</dbReference>
<sequence length="169" mass="19186">MIQPKNKVPSLQVDLINGTKWELAKQDPKNFTLLIFYRGLHCPVCKSYLEKLTTLLDDYSERGVNVLALSMDTEKRAKISAEKWDIETLPLAYGISEATAREWGLYISEAIKDAEPDVFSEPGLFLIKKDGSLYCSSIQTMPFARPDLEKFLKSIDFVLEESYPARGTK</sequence>
<evidence type="ECO:0000313" key="3">
    <source>
        <dbReference type="Proteomes" id="UP000077013"/>
    </source>
</evidence>
<reference evidence="2 3" key="1">
    <citation type="submission" date="2016-02" db="EMBL/GenBank/DDBJ databases">
        <title>Ulvibacter sp. LPB0005, isolated from Thais luteostoma.</title>
        <authorList>
            <person name="Shin S.-K."/>
            <person name="Yi H."/>
        </authorList>
    </citation>
    <scope>NUCLEOTIDE SEQUENCE [LARGE SCALE GENOMIC DNA]</scope>
    <source>
        <strain evidence="2 3">LPB0005</strain>
    </source>
</reference>
<dbReference type="Proteomes" id="UP000077013">
    <property type="component" value="Unassembled WGS sequence"/>
</dbReference>
<dbReference type="GO" id="GO:0016491">
    <property type="term" value="F:oxidoreductase activity"/>
    <property type="evidence" value="ECO:0007669"/>
    <property type="project" value="InterPro"/>
</dbReference>
<dbReference type="OrthoDB" id="9809746at2"/>
<dbReference type="RefSeq" id="WP_068591246.1">
    <property type="nucleotide sequence ID" value="NZ_LRXL01000026.1"/>
</dbReference>
<dbReference type="STRING" id="1763537.ULVI_07450"/>
<organism evidence="2 3">
    <name type="scientific">Cochleicola gelatinilyticus</name>
    <dbReference type="NCBI Taxonomy" id="1763537"/>
    <lineage>
        <taxon>Bacteria</taxon>
        <taxon>Pseudomonadati</taxon>
        <taxon>Bacteroidota</taxon>
        <taxon>Flavobacteriia</taxon>
        <taxon>Flavobacteriales</taxon>
        <taxon>Flavobacteriaceae</taxon>
        <taxon>Cochleicola</taxon>
    </lineage>
</organism>
<dbReference type="EMBL" id="LRXL01000026">
    <property type="protein sequence ID" value="OAB80558.1"/>
    <property type="molecule type" value="Genomic_DNA"/>
</dbReference>
<gene>
    <name evidence="2" type="ORF">ULVI_07450</name>
</gene>
<dbReference type="InterPro" id="IPR013766">
    <property type="entry name" value="Thioredoxin_domain"/>
</dbReference>
<protein>
    <submittedName>
        <fullName evidence="2">Alkyl hydroperoxide reductase</fullName>
    </submittedName>
</protein>
<name>A0A167JD89_9FLAO</name>
<dbReference type="AlphaFoldDB" id="A0A167JD89"/>
<comment type="caution">
    <text evidence="2">The sequence shown here is derived from an EMBL/GenBank/DDBJ whole genome shotgun (WGS) entry which is preliminary data.</text>
</comment>
<evidence type="ECO:0000259" key="1">
    <source>
        <dbReference type="PROSITE" id="PS51352"/>
    </source>
</evidence>
<dbReference type="Gene3D" id="3.40.30.10">
    <property type="entry name" value="Glutaredoxin"/>
    <property type="match status" value="1"/>
</dbReference>
<feature type="domain" description="Thioredoxin" evidence="1">
    <location>
        <begin position="2"/>
        <end position="160"/>
    </location>
</feature>
<dbReference type="PROSITE" id="PS51352">
    <property type="entry name" value="THIOREDOXIN_2"/>
    <property type="match status" value="1"/>
</dbReference>
<accession>A0A167JD89</accession>
<dbReference type="GO" id="GO:0016209">
    <property type="term" value="F:antioxidant activity"/>
    <property type="evidence" value="ECO:0007669"/>
    <property type="project" value="InterPro"/>
</dbReference>
<evidence type="ECO:0000313" key="2">
    <source>
        <dbReference type="EMBL" id="OAB80558.1"/>
    </source>
</evidence>
<dbReference type="InterPro" id="IPR000866">
    <property type="entry name" value="AhpC/TSA"/>
</dbReference>